<dbReference type="GeneID" id="68298517"/>
<dbReference type="PANTHER" id="PTHR46720">
    <property type="entry name" value="HYDROXYLASE, PUTATIVE (AFU_ORTHOLOGUE AFUA_3G01460)-RELATED"/>
    <property type="match status" value="1"/>
</dbReference>
<evidence type="ECO:0000313" key="6">
    <source>
        <dbReference type="Proteomes" id="UP000825890"/>
    </source>
</evidence>
<dbReference type="InterPro" id="IPR051104">
    <property type="entry name" value="FAD_monoxygenase"/>
</dbReference>
<reference evidence="5 6" key="1">
    <citation type="submission" date="2021-01" db="EMBL/GenBank/DDBJ databases">
        <title>Cercospora kikuchii MAFF 305040 whole genome shotgun sequence.</title>
        <authorList>
            <person name="Kashiwa T."/>
            <person name="Suzuki T."/>
        </authorList>
    </citation>
    <scope>NUCLEOTIDE SEQUENCE [LARGE SCALE GENOMIC DNA]</scope>
    <source>
        <strain evidence="5 6">MAFF 305040</strain>
    </source>
</reference>
<evidence type="ECO:0000256" key="1">
    <source>
        <dbReference type="ARBA" id="ARBA00022630"/>
    </source>
</evidence>
<evidence type="ECO:0000259" key="4">
    <source>
        <dbReference type="Pfam" id="PF01494"/>
    </source>
</evidence>
<name>A0A9P3FMY6_9PEZI</name>
<accession>A0A9P3FMY6</accession>
<dbReference type="GO" id="GO:0016491">
    <property type="term" value="F:oxidoreductase activity"/>
    <property type="evidence" value="ECO:0007669"/>
    <property type="project" value="UniProtKB-KW"/>
</dbReference>
<evidence type="ECO:0000256" key="2">
    <source>
        <dbReference type="ARBA" id="ARBA00022827"/>
    </source>
</evidence>
<dbReference type="EMBL" id="BOLY01000009">
    <property type="protein sequence ID" value="GIZ49925.1"/>
    <property type="molecule type" value="Genomic_DNA"/>
</dbReference>
<proteinExistence type="predicted"/>
<evidence type="ECO:0000256" key="3">
    <source>
        <dbReference type="ARBA" id="ARBA00023002"/>
    </source>
</evidence>
<dbReference type="Proteomes" id="UP000825890">
    <property type="component" value="Unassembled WGS sequence"/>
</dbReference>
<evidence type="ECO:0000313" key="5">
    <source>
        <dbReference type="EMBL" id="GIZ49925.1"/>
    </source>
</evidence>
<comment type="caution">
    <text evidence="5">The sequence shown here is derived from an EMBL/GenBank/DDBJ whole genome shotgun (WGS) entry which is preliminary data.</text>
</comment>
<dbReference type="GO" id="GO:0071949">
    <property type="term" value="F:FAD binding"/>
    <property type="evidence" value="ECO:0007669"/>
    <property type="project" value="InterPro"/>
</dbReference>
<dbReference type="PANTHER" id="PTHR46720:SF3">
    <property type="entry name" value="FAD-BINDING DOMAIN-CONTAINING PROTEIN-RELATED"/>
    <property type="match status" value="1"/>
</dbReference>
<dbReference type="InterPro" id="IPR002938">
    <property type="entry name" value="FAD-bd"/>
</dbReference>
<dbReference type="Gene3D" id="3.50.50.60">
    <property type="entry name" value="FAD/NAD(P)-binding domain"/>
    <property type="match status" value="1"/>
</dbReference>
<feature type="domain" description="FAD-binding" evidence="4">
    <location>
        <begin position="7"/>
        <end position="345"/>
    </location>
</feature>
<keyword evidence="6" id="KW-1185">Reference proteome</keyword>
<protein>
    <recommendedName>
        <fullName evidence="4">FAD-binding domain-containing protein</fullName>
    </recommendedName>
</protein>
<organism evidence="5 6">
    <name type="scientific">Cercospora kikuchii</name>
    <dbReference type="NCBI Taxonomy" id="84275"/>
    <lineage>
        <taxon>Eukaryota</taxon>
        <taxon>Fungi</taxon>
        <taxon>Dikarya</taxon>
        <taxon>Ascomycota</taxon>
        <taxon>Pezizomycotina</taxon>
        <taxon>Dothideomycetes</taxon>
        <taxon>Dothideomycetidae</taxon>
        <taxon>Mycosphaerellales</taxon>
        <taxon>Mycosphaerellaceae</taxon>
        <taxon>Cercospora</taxon>
    </lineage>
</organism>
<keyword evidence="1" id="KW-0285">Flavoprotein</keyword>
<dbReference type="SUPFAM" id="SSF51905">
    <property type="entry name" value="FAD/NAD(P)-binding domain"/>
    <property type="match status" value="1"/>
</dbReference>
<dbReference type="InterPro" id="IPR036188">
    <property type="entry name" value="FAD/NAD-bd_sf"/>
</dbReference>
<keyword evidence="3" id="KW-0560">Oxidoreductase</keyword>
<dbReference type="AlphaFoldDB" id="A0A9P3FMY6"/>
<dbReference type="PRINTS" id="PR00420">
    <property type="entry name" value="RNGMNOXGNASE"/>
</dbReference>
<gene>
    <name evidence="5" type="ORF">CKM354_001294200</name>
</gene>
<keyword evidence="2" id="KW-0274">FAD</keyword>
<dbReference type="SUPFAM" id="SSF54373">
    <property type="entry name" value="FAD-linked reductases, C-terminal domain"/>
    <property type="match status" value="1"/>
</dbReference>
<sequence>MSGTAEFHVAIVGGGIGGICLGLALQHRRIPFTIYESRAEFHQIGAGIVMAAHAVRALQLCDPSLCEKFGSLDQRNDTIPTIPCILNELRYGVSRNGYKDGEVIHQSVRSRAGGRTVHRHELLSILAKELKEGCAQFNKRLKSYDQRNGRVRLKFADGTEAFANILVAMDGIHSSVRTCMFGAESHLSKAVYSHSLAYRAVIPMDRYVEAFGGPVKYSTLSLGPGTTLIHYPVSGGTQVNCGAFVDKRGSGEIWPHAEWIIPDQREQFRRDFHDFGPGVQKILDMMESMNPSVWALHQYSFQPESFVDGLVILAGDAAHSMLPHLGAGASQAIEDAYVLAETLASPALTCSPVSAGTLHAALVATEQARIPRFSAVQRLSENNGHKFYDFVEQKLDDQALQDWLDEYGRRFDWLWDYDVALDAVKARKLLQELLERAESVSKN</sequence>
<dbReference type="GO" id="GO:0044550">
    <property type="term" value="P:secondary metabolite biosynthetic process"/>
    <property type="evidence" value="ECO:0007669"/>
    <property type="project" value="TreeGrafter"/>
</dbReference>
<dbReference type="RefSeq" id="XP_044664412.1">
    <property type="nucleotide sequence ID" value="XM_044808477.1"/>
</dbReference>
<dbReference type="OrthoDB" id="417877at2759"/>
<dbReference type="Pfam" id="PF01494">
    <property type="entry name" value="FAD_binding_3"/>
    <property type="match status" value="1"/>
</dbReference>